<accession>A0A172Y9J2</accession>
<dbReference type="InterPro" id="IPR000595">
    <property type="entry name" value="cNMP-bd_dom"/>
</dbReference>
<gene>
    <name evidence="6" type="ORF">DA69_05605</name>
</gene>
<dbReference type="PANTHER" id="PTHR24567">
    <property type="entry name" value="CRP FAMILY TRANSCRIPTIONAL REGULATORY PROTEIN"/>
    <property type="match status" value="1"/>
</dbReference>
<keyword evidence="1" id="KW-0805">Transcription regulation</keyword>
<evidence type="ECO:0000313" key="7">
    <source>
        <dbReference type="Proteomes" id="UP000077603"/>
    </source>
</evidence>
<dbReference type="SUPFAM" id="SSF46785">
    <property type="entry name" value="Winged helix' DNA-binding domain"/>
    <property type="match status" value="1"/>
</dbReference>
<evidence type="ECO:0000259" key="4">
    <source>
        <dbReference type="PROSITE" id="PS50042"/>
    </source>
</evidence>
<dbReference type="Pfam" id="PF00027">
    <property type="entry name" value="cNMP_binding"/>
    <property type="match status" value="1"/>
</dbReference>
<dbReference type="PROSITE" id="PS51063">
    <property type="entry name" value="HTH_CRP_2"/>
    <property type="match status" value="1"/>
</dbReference>
<dbReference type="GO" id="GO:0003677">
    <property type="term" value="F:DNA binding"/>
    <property type="evidence" value="ECO:0007669"/>
    <property type="project" value="UniProtKB-KW"/>
</dbReference>
<dbReference type="GO" id="GO:0005829">
    <property type="term" value="C:cytosol"/>
    <property type="evidence" value="ECO:0007669"/>
    <property type="project" value="TreeGrafter"/>
</dbReference>
<protein>
    <recommendedName>
        <fullName evidence="8">Cyclic nucleotide-binding domain-containing protein</fullName>
    </recommendedName>
</protein>
<organism evidence="6 7">
    <name type="scientific">Brevundimonas naejangsanensis</name>
    <dbReference type="NCBI Taxonomy" id="588932"/>
    <lineage>
        <taxon>Bacteria</taxon>
        <taxon>Pseudomonadati</taxon>
        <taxon>Pseudomonadota</taxon>
        <taxon>Alphaproteobacteria</taxon>
        <taxon>Caulobacterales</taxon>
        <taxon>Caulobacteraceae</taxon>
        <taxon>Brevundimonas</taxon>
    </lineage>
</organism>
<keyword evidence="2" id="KW-0238">DNA-binding</keyword>
<dbReference type="SMART" id="SM00100">
    <property type="entry name" value="cNMP"/>
    <property type="match status" value="1"/>
</dbReference>
<dbReference type="KEGG" id="bne:DA69_05605"/>
<dbReference type="SMART" id="SM00419">
    <property type="entry name" value="HTH_CRP"/>
    <property type="match status" value="1"/>
</dbReference>
<evidence type="ECO:0000259" key="5">
    <source>
        <dbReference type="PROSITE" id="PS51063"/>
    </source>
</evidence>
<evidence type="ECO:0000256" key="1">
    <source>
        <dbReference type="ARBA" id="ARBA00023015"/>
    </source>
</evidence>
<dbReference type="STRING" id="588932.DA69_05605"/>
<dbReference type="PROSITE" id="PS50042">
    <property type="entry name" value="CNMP_BINDING_3"/>
    <property type="match status" value="1"/>
</dbReference>
<dbReference type="InterPro" id="IPR014710">
    <property type="entry name" value="RmlC-like_jellyroll"/>
</dbReference>
<dbReference type="PANTHER" id="PTHR24567:SF75">
    <property type="entry name" value="FUMARATE AND NITRATE REDUCTION REGULATORY PROTEIN"/>
    <property type="match status" value="1"/>
</dbReference>
<dbReference type="eggNOG" id="COG0664">
    <property type="taxonomic scope" value="Bacteria"/>
</dbReference>
<keyword evidence="7" id="KW-1185">Reference proteome</keyword>
<evidence type="ECO:0000313" key="6">
    <source>
        <dbReference type="EMBL" id="ANF55887.1"/>
    </source>
</evidence>
<dbReference type="InterPro" id="IPR018335">
    <property type="entry name" value="Tscrpt_reg_HTH_Crp-type_CS"/>
</dbReference>
<dbReference type="InterPro" id="IPR018490">
    <property type="entry name" value="cNMP-bd_dom_sf"/>
</dbReference>
<dbReference type="PRINTS" id="PR00034">
    <property type="entry name" value="HTHCRP"/>
</dbReference>
<evidence type="ECO:0008006" key="8">
    <source>
        <dbReference type="Google" id="ProtNLM"/>
    </source>
</evidence>
<dbReference type="GO" id="GO:0003700">
    <property type="term" value="F:DNA-binding transcription factor activity"/>
    <property type="evidence" value="ECO:0007669"/>
    <property type="project" value="InterPro"/>
</dbReference>
<dbReference type="PROSITE" id="PS00042">
    <property type="entry name" value="HTH_CRP_1"/>
    <property type="match status" value="1"/>
</dbReference>
<keyword evidence="3" id="KW-0804">Transcription</keyword>
<evidence type="ECO:0000256" key="3">
    <source>
        <dbReference type="ARBA" id="ARBA00023163"/>
    </source>
</evidence>
<dbReference type="InterPro" id="IPR036390">
    <property type="entry name" value="WH_DNA-bd_sf"/>
</dbReference>
<dbReference type="InterPro" id="IPR050397">
    <property type="entry name" value="Env_Response_Regulators"/>
</dbReference>
<dbReference type="InterPro" id="IPR012318">
    <property type="entry name" value="HTH_CRP"/>
</dbReference>
<feature type="domain" description="HTH crp-type" evidence="5">
    <location>
        <begin position="117"/>
        <end position="186"/>
    </location>
</feature>
<proteinExistence type="predicted"/>
<dbReference type="EMBL" id="CP015614">
    <property type="protein sequence ID" value="ANF55887.1"/>
    <property type="molecule type" value="Genomic_DNA"/>
</dbReference>
<dbReference type="Pfam" id="PF00325">
    <property type="entry name" value="Crp"/>
    <property type="match status" value="1"/>
</dbReference>
<sequence>MPVRAWTQTLDLALTYGSGQQIYAEGDRAHSVYTVVSGAVRTVRHSADGRRQIGGFYYPGELFGLEAEEERLFAAEAIRPTRIRSIRRETATQRVIIETALQELSRANQHLAMLGRRSAEEKIASFLLDLALAGPAHQAALPMSRQDMADYLGLALETVSRVLGRFQEEEIVVFASCREFSIIKRFRLLRLASA</sequence>
<name>A0A172Y9J2_9CAUL</name>
<dbReference type="Proteomes" id="UP000077603">
    <property type="component" value="Chromosome"/>
</dbReference>
<dbReference type="Gene3D" id="1.10.10.10">
    <property type="entry name" value="Winged helix-like DNA-binding domain superfamily/Winged helix DNA-binding domain"/>
    <property type="match status" value="1"/>
</dbReference>
<dbReference type="CDD" id="cd00092">
    <property type="entry name" value="HTH_CRP"/>
    <property type="match status" value="1"/>
</dbReference>
<reference evidence="6 7" key="1">
    <citation type="journal article" date="2014" name="Genome Announc.">
        <title>Genome Sequence of a Promising Hydrogen-Producing Facultative Anaerobic Bacterium, Brevundimonas naejangsanensis Strain B1.</title>
        <authorList>
            <person name="Su H."/>
            <person name="Zhang T."/>
            <person name="Bao M."/>
            <person name="Jiang Y."/>
            <person name="Wang Y."/>
            <person name="Tan T."/>
        </authorList>
    </citation>
    <scope>NUCLEOTIDE SEQUENCE [LARGE SCALE GENOMIC DNA]</scope>
    <source>
        <strain evidence="6 7">B1</strain>
    </source>
</reference>
<dbReference type="CDD" id="cd00038">
    <property type="entry name" value="CAP_ED"/>
    <property type="match status" value="1"/>
</dbReference>
<dbReference type="InterPro" id="IPR036388">
    <property type="entry name" value="WH-like_DNA-bd_sf"/>
</dbReference>
<feature type="domain" description="Cyclic nucleotide-binding" evidence="4">
    <location>
        <begin position="16"/>
        <end position="64"/>
    </location>
</feature>
<dbReference type="SUPFAM" id="SSF51206">
    <property type="entry name" value="cAMP-binding domain-like"/>
    <property type="match status" value="1"/>
</dbReference>
<dbReference type="Gene3D" id="2.60.120.10">
    <property type="entry name" value="Jelly Rolls"/>
    <property type="match status" value="1"/>
</dbReference>
<dbReference type="AlphaFoldDB" id="A0A172Y9J2"/>
<evidence type="ECO:0000256" key="2">
    <source>
        <dbReference type="ARBA" id="ARBA00023125"/>
    </source>
</evidence>